<reference evidence="1 2" key="1">
    <citation type="submission" date="2018-01" db="EMBL/GenBank/DDBJ databases">
        <title>Genome Sequencing and Assembly of Anaerobacter polyendosporus strain CT4.</title>
        <authorList>
            <person name="Tachaapaikoon C."/>
            <person name="Sutheeworapong S."/>
            <person name="Jenjaroenpun P."/>
            <person name="Wongsurawat T."/>
            <person name="Nookeaw I."/>
            <person name="Cheawchanlertfa P."/>
            <person name="Kosugi A."/>
            <person name="Cheevadhanarak S."/>
            <person name="Ratanakhanokchai K."/>
        </authorList>
    </citation>
    <scope>NUCLEOTIDE SEQUENCE [LARGE SCALE GENOMIC DNA]</scope>
    <source>
        <strain evidence="1 2">CT4</strain>
    </source>
</reference>
<sequence length="113" mass="13438">MKEFCIENELTRSQFYYHRRRLEKINSSTTIFHEVSLSTDKDNIEAYSNEENYYDIRFKSRSEKLAPVLDNFIEYVEREIKDALPRSHLGKSLDYAEKHLLGLKNVLLDGFRG</sequence>
<organism evidence="1 2">
    <name type="scientific">Clostridium manihotivorum</name>
    <dbReference type="NCBI Taxonomy" id="2320868"/>
    <lineage>
        <taxon>Bacteria</taxon>
        <taxon>Bacillati</taxon>
        <taxon>Bacillota</taxon>
        <taxon>Clostridia</taxon>
        <taxon>Eubacteriales</taxon>
        <taxon>Clostridiaceae</taxon>
        <taxon>Clostridium</taxon>
    </lineage>
</organism>
<evidence type="ECO:0000313" key="1">
    <source>
        <dbReference type="EMBL" id="QAA34759.1"/>
    </source>
</evidence>
<keyword evidence="2" id="KW-1185">Reference proteome</keyword>
<dbReference type="KEGG" id="cmah:C1I91_25715"/>
<protein>
    <submittedName>
        <fullName evidence="1">Uncharacterized protein</fullName>
    </submittedName>
</protein>
<dbReference type="OrthoDB" id="1908483at2"/>
<accession>A0A3R5VBQ8</accession>
<gene>
    <name evidence="1" type="ORF">C1I91_25715</name>
</gene>
<dbReference type="Proteomes" id="UP000286268">
    <property type="component" value="Chromosome"/>
</dbReference>
<proteinExistence type="predicted"/>
<dbReference type="EMBL" id="CP025746">
    <property type="protein sequence ID" value="QAA34759.1"/>
    <property type="molecule type" value="Genomic_DNA"/>
</dbReference>
<dbReference type="AlphaFoldDB" id="A0A3R5VBQ8"/>
<dbReference type="RefSeq" id="WP_128215471.1">
    <property type="nucleotide sequence ID" value="NZ_CP025746.1"/>
</dbReference>
<name>A0A3R5VBQ8_9CLOT</name>
<evidence type="ECO:0000313" key="2">
    <source>
        <dbReference type="Proteomes" id="UP000286268"/>
    </source>
</evidence>